<dbReference type="Proteomes" id="UP001151760">
    <property type="component" value="Unassembled WGS sequence"/>
</dbReference>
<keyword evidence="2" id="KW-1185">Reference proteome</keyword>
<dbReference type="EMBL" id="BQNB010013256">
    <property type="protein sequence ID" value="GJT13754.1"/>
    <property type="molecule type" value="Genomic_DNA"/>
</dbReference>
<accession>A0ABQ5BK07</accession>
<proteinExistence type="predicted"/>
<organism evidence="1 2">
    <name type="scientific">Tanacetum coccineum</name>
    <dbReference type="NCBI Taxonomy" id="301880"/>
    <lineage>
        <taxon>Eukaryota</taxon>
        <taxon>Viridiplantae</taxon>
        <taxon>Streptophyta</taxon>
        <taxon>Embryophyta</taxon>
        <taxon>Tracheophyta</taxon>
        <taxon>Spermatophyta</taxon>
        <taxon>Magnoliopsida</taxon>
        <taxon>eudicotyledons</taxon>
        <taxon>Gunneridae</taxon>
        <taxon>Pentapetalae</taxon>
        <taxon>asterids</taxon>
        <taxon>campanulids</taxon>
        <taxon>Asterales</taxon>
        <taxon>Asteraceae</taxon>
        <taxon>Asteroideae</taxon>
        <taxon>Anthemideae</taxon>
        <taxon>Anthemidinae</taxon>
        <taxon>Tanacetum</taxon>
    </lineage>
</organism>
<comment type="caution">
    <text evidence="1">The sequence shown here is derived from an EMBL/GenBank/DDBJ whole genome shotgun (WGS) entry which is preliminary data.</text>
</comment>
<reference evidence="1" key="2">
    <citation type="submission" date="2022-01" db="EMBL/GenBank/DDBJ databases">
        <authorList>
            <person name="Yamashiro T."/>
            <person name="Shiraishi A."/>
            <person name="Satake H."/>
            <person name="Nakayama K."/>
        </authorList>
    </citation>
    <scope>NUCLEOTIDE SEQUENCE</scope>
</reference>
<evidence type="ECO:0000313" key="2">
    <source>
        <dbReference type="Proteomes" id="UP001151760"/>
    </source>
</evidence>
<gene>
    <name evidence="1" type="ORF">Tco_0860796</name>
</gene>
<evidence type="ECO:0000313" key="1">
    <source>
        <dbReference type="EMBL" id="GJT13754.1"/>
    </source>
</evidence>
<protein>
    <submittedName>
        <fullName evidence="1">Uncharacterized protein</fullName>
    </submittedName>
</protein>
<name>A0ABQ5BK07_9ASTR</name>
<reference evidence="1" key="1">
    <citation type="journal article" date="2022" name="Int. J. Mol. Sci.">
        <title>Draft Genome of Tanacetum Coccineum: Genomic Comparison of Closely Related Tanacetum-Family Plants.</title>
        <authorList>
            <person name="Yamashiro T."/>
            <person name="Shiraishi A."/>
            <person name="Nakayama K."/>
            <person name="Satake H."/>
        </authorList>
    </citation>
    <scope>NUCLEOTIDE SEQUENCE</scope>
</reference>
<sequence>MANLLPRLQELATAAKSTMMVGQVLMLMKREIDKELKHEEKFRELCLRWLILEKIGHSSLRRINPILVCVKDPLCVKVEGRDARGVWKVVYEISG</sequence>